<evidence type="ECO:0000313" key="3">
    <source>
        <dbReference type="Proteomes" id="UP000242525"/>
    </source>
</evidence>
<feature type="transmembrane region" description="Helical" evidence="1">
    <location>
        <begin position="215"/>
        <end position="232"/>
    </location>
</feature>
<feature type="transmembrane region" description="Helical" evidence="1">
    <location>
        <begin position="376"/>
        <end position="397"/>
    </location>
</feature>
<organism evidence="2 3">
    <name type="scientific">Geotrichum candidum</name>
    <name type="common">Oospora lactis</name>
    <name type="synonym">Dipodascus geotrichum</name>
    <dbReference type="NCBI Taxonomy" id="1173061"/>
    <lineage>
        <taxon>Eukaryota</taxon>
        <taxon>Fungi</taxon>
        <taxon>Dikarya</taxon>
        <taxon>Ascomycota</taxon>
        <taxon>Saccharomycotina</taxon>
        <taxon>Dipodascomycetes</taxon>
        <taxon>Dipodascales</taxon>
        <taxon>Dipodascaceae</taxon>
        <taxon>Geotrichum</taxon>
    </lineage>
</organism>
<dbReference type="SUPFAM" id="SSF103481">
    <property type="entry name" value="Multidrug resistance efflux transporter EmrE"/>
    <property type="match status" value="2"/>
</dbReference>
<feature type="transmembrane region" description="Helical" evidence="1">
    <location>
        <begin position="348"/>
        <end position="369"/>
    </location>
</feature>
<evidence type="ECO:0000256" key="1">
    <source>
        <dbReference type="SAM" id="Phobius"/>
    </source>
</evidence>
<dbReference type="InterPro" id="IPR026505">
    <property type="entry name" value="Solute_c_fam_35_mem_F3/F4"/>
</dbReference>
<gene>
    <name evidence="2" type="ORF">BN980_GECA08s03013g</name>
</gene>
<feature type="transmembrane region" description="Helical" evidence="1">
    <location>
        <begin position="309"/>
        <end position="336"/>
    </location>
</feature>
<keyword evidence="1" id="KW-1133">Transmembrane helix</keyword>
<dbReference type="Proteomes" id="UP000242525">
    <property type="component" value="Unassembled WGS sequence"/>
</dbReference>
<feature type="transmembrane region" description="Helical" evidence="1">
    <location>
        <begin position="270"/>
        <end position="288"/>
    </location>
</feature>
<comment type="caution">
    <text evidence="2">The sequence shown here is derived from an EMBL/GenBank/DDBJ whole genome shotgun (WGS) entry which is preliminary data.</text>
</comment>
<sequence length="452" mass="50539">MTQYQGLPQNTNRTDYQNLDQADGLLNDRDEYLLTEDDYLDHHLNINNGDTKASEGSQRMRYMLAGLALLVCLITFVVQTEAAGYLATTLNYKKPIFMLYVTHSSWVFLWPLQILILRIRKRYLPFRTFFRLHLDNVLTTAQMITDINKEKSEGVMHHHRKPSGSAVPEFHSPYGDQSPLIAILKVCLVLFCALTIAGSSWYIAINLTTTSDITAIYNCSAFFAYAFSVPLLREAFKWDKAVSVILAMAGVFIVAYGGESQDNDSDKYPYRLSGNLVIGIGAVLYGLYEVLYKRLACPPSTVSPRRQAAFANVVGSGIGLCTLSILWIILPILHFTGIETFELPRGEILWLLILSVVTNMLFSGGMLVLMSLTSPVLSSVASLLTIFIVAIVDWLLFSTPVSLAGIIGGIFIIIAFVMLSVATWRELAAEEEEGQELENEYRERELLRDEGV</sequence>
<dbReference type="PANTHER" id="PTHR19346:SF4">
    <property type="entry name" value="SUGAR PHOSPHATE TRANSPORTER DOMAIN-CONTAINING PROTEIN"/>
    <property type="match status" value="1"/>
</dbReference>
<dbReference type="OrthoDB" id="10062838at2759"/>
<accession>A0A0J9XB54</accession>
<feature type="transmembrane region" description="Helical" evidence="1">
    <location>
        <begin position="180"/>
        <end position="203"/>
    </location>
</feature>
<dbReference type="PANTHER" id="PTHR19346">
    <property type="entry name" value="SUGAR PHOSPHATE TRANSPORTER DOMAIN-CONTAINING PROTEIN"/>
    <property type="match status" value="1"/>
</dbReference>
<dbReference type="STRING" id="1173061.A0A0J9XB54"/>
<feature type="transmembrane region" description="Helical" evidence="1">
    <location>
        <begin position="62"/>
        <end position="85"/>
    </location>
</feature>
<proteinExistence type="predicted"/>
<feature type="transmembrane region" description="Helical" evidence="1">
    <location>
        <begin position="97"/>
        <end position="117"/>
    </location>
</feature>
<keyword evidence="3" id="KW-1185">Reference proteome</keyword>
<keyword evidence="1" id="KW-0472">Membrane</keyword>
<feature type="transmembrane region" description="Helical" evidence="1">
    <location>
        <begin position="241"/>
        <end position="258"/>
    </location>
</feature>
<reference evidence="2" key="1">
    <citation type="submission" date="2014-03" db="EMBL/GenBank/DDBJ databases">
        <authorList>
            <person name="Casaregola S."/>
        </authorList>
    </citation>
    <scope>NUCLEOTIDE SEQUENCE [LARGE SCALE GENOMIC DNA]</scope>
    <source>
        <strain evidence="2">CLIB 918</strain>
    </source>
</reference>
<name>A0A0J9XB54_GEOCN</name>
<evidence type="ECO:0000313" key="2">
    <source>
        <dbReference type="EMBL" id="CDO54677.1"/>
    </source>
</evidence>
<feature type="transmembrane region" description="Helical" evidence="1">
    <location>
        <begin position="403"/>
        <end position="424"/>
    </location>
</feature>
<dbReference type="EMBL" id="CCBN010000008">
    <property type="protein sequence ID" value="CDO54677.1"/>
    <property type="molecule type" value="Genomic_DNA"/>
</dbReference>
<dbReference type="InterPro" id="IPR037185">
    <property type="entry name" value="EmrE-like"/>
</dbReference>
<protein>
    <submittedName>
        <fullName evidence="2">Similar to Saccharomyces cerevisiae YDR438W THI74 Mitochondrial transporter repressible by thiamine</fullName>
    </submittedName>
</protein>
<keyword evidence="1" id="KW-0812">Transmembrane</keyword>
<dbReference type="AlphaFoldDB" id="A0A0J9XB54"/>